<sequence length="110" mass="12081">MRFSLNVVAVAALFLSSTALAAFEHDIDAIVARHALDEELAARGEVTELELRAMLVERTPNGDCSTPFPEKLGGTACYKNRGHGWKLNGQCLGKTQMMLRGDSIKAYCYF</sequence>
<feature type="chain" id="PRO_5034378039" evidence="1">
    <location>
        <begin position="22"/>
        <end position="110"/>
    </location>
</feature>
<comment type="caution">
    <text evidence="2">The sequence shown here is derived from an EMBL/GenBank/DDBJ whole genome shotgun (WGS) entry which is preliminary data.</text>
</comment>
<organism evidence="2 3">
    <name type="scientific">Agrocybe pediades</name>
    <dbReference type="NCBI Taxonomy" id="84607"/>
    <lineage>
        <taxon>Eukaryota</taxon>
        <taxon>Fungi</taxon>
        <taxon>Dikarya</taxon>
        <taxon>Basidiomycota</taxon>
        <taxon>Agaricomycotina</taxon>
        <taxon>Agaricomycetes</taxon>
        <taxon>Agaricomycetidae</taxon>
        <taxon>Agaricales</taxon>
        <taxon>Agaricineae</taxon>
        <taxon>Strophariaceae</taxon>
        <taxon>Agrocybe</taxon>
    </lineage>
</organism>
<dbReference type="Proteomes" id="UP000521872">
    <property type="component" value="Unassembled WGS sequence"/>
</dbReference>
<protein>
    <submittedName>
        <fullName evidence="2">Uncharacterized protein</fullName>
    </submittedName>
</protein>
<name>A0A8H4VQ10_9AGAR</name>
<keyword evidence="1" id="KW-0732">Signal</keyword>
<feature type="signal peptide" evidence="1">
    <location>
        <begin position="1"/>
        <end position="21"/>
    </location>
</feature>
<proteinExistence type="predicted"/>
<accession>A0A8H4VQ10</accession>
<dbReference type="EMBL" id="JAACJL010000033">
    <property type="protein sequence ID" value="KAF4615854.1"/>
    <property type="molecule type" value="Genomic_DNA"/>
</dbReference>
<evidence type="ECO:0000313" key="3">
    <source>
        <dbReference type="Proteomes" id="UP000521872"/>
    </source>
</evidence>
<gene>
    <name evidence="2" type="ORF">D9613_012388</name>
</gene>
<reference evidence="2 3" key="1">
    <citation type="submission" date="2019-12" db="EMBL/GenBank/DDBJ databases">
        <authorList>
            <person name="Floudas D."/>
            <person name="Bentzer J."/>
            <person name="Ahren D."/>
            <person name="Johansson T."/>
            <person name="Persson P."/>
            <person name="Tunlid A."/>
        </authorList>
    </citation>
    <scope>NUCLEOTIDE SEQUENCE [LARGE SCALE GENOMIC DNA]</scope>
    <source>
        <strain evidence="2 3">CBS 102.39</strain>
    </source>
</reference>
<evidence type="ECO:0000313" key="2">
    <source>
        <dbReference type="EMBL" id="KAF4615854.1"/>
    </source>
</evidence>
<evidence type="ECO:0000256" key="1">
    <source>
        <dbReference type="SAM" id="SignalP"/>
    </source>
</evidence>
<keyword evidence="3" id="KW-1185">Reference proteome</keyword>
<dbReference type="AlphaFoldDB" id="A0A8H4VQ10"/>